<accession>A0A4R5PDS8</accession>
<evidence type="ECO:0000313" key="2">
    <source>
        <dbReference type="EMBL" id="TDH23182.1"/>
    </source>
</evidence>
<keyword evidence="1" id="KW-0472">Membrane</keyword>
<sequence length="317" mass="34356">MTEIRSAETALIEADRLLASVNETDTSTALWKSSAVYPLAAILLAVAHDSGGHPTLAAIHNVAAQPDAGPNNSGVLDWLWAAQACPNEMLAEALRQASATHVRQRDSIKSVILEALLNEMGAKIIAAHPADTSSHVFDEQRHAWITAHAGIFTFQKRRAALLNRKLHDRDRGRIGLHLYQRQTPRARAAGELYPPVEPPPLLLRGLEFVIVAVAALAAPIGWIAGRLLYRYITTLVPEKVRAYPISALLWAAGLAMTPLVLTPSAHWPTPVQLWLLAQGPAIFLVAGIYGILEGWLAVEGSTAWWPPASTAPKPESR</sequence>
<name>A0A4R5PDS8_9MYCO</name>
<proteinExistence type="predicted"/>
<feature type="transmembrane region" description="Helical" evidence="1">
    <location>
        <begin position="208"/>
        <end position="229"/>
    </location>
</feature>
<dbReference type="Proteomes" id="UP000295627">
    <property type="component" value="Unassembled WGS sequence"/>
</dbReference>
<keyword evidence="1" id="KW-0812">Transmembrane</keyword>
<dbReference type="EMBL" id="RXLR01000013">
    <property type="protein sequence ID" value="TDH23182.1"/>
    <property type="molecule type" value="Genomic_DNA"/>
</dbReference>
<evidence type="ECO:0000313" key="3">
    <source>
        <dbReference type="Proteomes" id="UP000295627"/>
    </source>
</evidence>
<feature type="transmembrane region" description="Helical" evidence="1">
    <location>
        <begin position="273"/>
        <end position="292"/>
    </location>
</feature>
<reference evidence="2 3" key="1">
    <citation type="journal article" date="2019" name="Sci. Rep.">
        <title>Extended insight into the Mycobacterium chelonae-abscessus complex through whole genome sequencing of Mycobacterium salmoniphilum outbreak and Mycobacterium salmoniphilum-like strains.</title>
        <authorList>
            <person name="Behra P.R.K."/>
            <person name="Das S."/>
            <person name="Pettersson B.M.F."/>
            <person name="Shirreff L."/>
            <person name="DuCote T."/>
            <person name="Jacobsson K.G."/>
            <person name="Ennis D.G."/>
            <person name="Kirsebom L.A."/>
        </authorList>
    </citation>
    <scope>NUCLEOTIDE SEQUENCE [LARGE SCALE GENOMIC DNA]</scope>
    <source>
        <strain evidence="2 3">DSM 45524</strain>
    </source>
</reference>
<evidence type="ECO:0000256" key="1">
    <source>
        <dbReference type="SAM" id="Phobius"/>
    </source>
</evidence>
<gene>
    <name evidence="2" type="ORF">EJ571_06915</name>
</gene>
<comment type="caution">
    <text evidence="2">The sequence shown here is derived from an EMBL/GenBank/DDBJ whole genome shotgun (WGS) entry which is preliminary data.</text>
</comment>
<protein>
    <submittedName>
        <fullName evidence="2">Uncharacterized protein</fullName>
    </submittedName>
</protein>
<feature type="transmembrane region" description="Helical" evidence="1">
    <location>
        <begin position="241"/>
        <end position="261"/>
    </location>
</feature>
<organism evidence="2 3">
    <name type="scientific">Mycobacteroides franklinii</name>
    <dbReference type="NCBI Taxonomy" id="948102"/>
    <lineage>
        <taxon>Bacteria</taxon>
        <taxon>Bacillati</taxon>
        <taxon>Actinomycetota</taxon>
        <taxon>Actinomycetes</taxon>
        <taxon>Mycobacteriales</taxon>
        <taxon>Mycobacteriaceae</taxon>
        <taxon>Mycobacteroides</taxon>
    </lineage>
</organism>
<dbReference type="AlphaFoldDB" id="A0A4R5PDS8"/>
<keyword evidence="1" id="KW-1133">Transmembrane helix</keyword>
<dbReference type="RefSeq" id="WP_078335994.1">
    <property type="nucleotide sequence ID" value="NZ_MAFQ01000014.1"/>
</dbReference>